<reference evidence="2" key="1">
    <citation type="submission" date="2023-07" db="EMBL/GenBank/DDBJ databases">
        <title>draft genome sequence of fig (Ficus carica).</title>
        <authorList>
            <person name="Takahashi T."/>
            <person name="Nishimura K."/>
        </authorList>
    </citation>
    <scope>NUCLEOTIDE SEQUENCE</scope>
</reference>
<evidence type="ECO:0000313" key="2">
    <source>
        <dbReference type="EMBL" id="GMN52080.1"/>
    </source>
</evidence>
<feature type="compositionally biased region" description="Polar residues" evidence="1">
    <location>
        <begin position="114"/>
        <end position="130"/>
    </location>
</feature>
<evidence type="ECO:0000313" key="3">
    <source>
        <dbReference type="Proteomes" id="UP001187192"/>
    </source>
</evidence>
<proteinExistence type="predicted"/>
<accession>A0AA88AHK4</accession>
<dbReference type="Proteomes" id="UP001187192">
    <property type="component" value="Unassembled WGS sequence"/>
</dbReference>
<keyword evidence="3" id="KW-1185">Reference proteome</keyword>
<organism evidence="2 3">
    <name type="scientific">Ficus carica</name>
    <name type="common">Common fig</name>
    <dbReference type="NCBI Taxonomy" id="3494"/>
    <lineage>
        <taxon>Eukaryota</taxon>
        <taxon>Viridiplantae</taxon>
        <taxon>Streptophyta</taxon>
        <taxon>Embryophyta</taxon>
        <taxon>Tracheophyta</taxon>
        <taxon>Spermatophyta</taxon>
        <taxon>Magnoliopsida</taxon>
        <taxon>eudicotyledons</taxon>
        <taxon>Gunneridae</taxon>
        <taxon>Pentapetalae</taxon>
        <taxon>rosids</taxon>
        <taxon>fabids</taxon>
        <taxon>Rosales</taxon>
        <taxon>Moraceae</taxon>
        <taxon>Ficeae</taxon>
        <taxon>Ficus</taxon>
    </lineage>
</organism>
<gene>
    <name evidence="2" type="ORF">TIFTF001_021228</name>
</gene>
<protein>
    <submittedName>
        <fullName evidence="2">Uncharacterized protein</fullName>
    </submittedName>
</protein>
<sequence length="169" mass="18120">MIQSTKPNTSPVVIQLTGVMIESGCDPQEVAGELPSYLLVLCNNHFVAITTHDNAETDAGGAQAATEQLRCSHDHGRRISRRSSRITLEQATTHNDAVALAFSGNLRRRDSSKSRSQTTKVGGGKSNSNLVRIDLIPWSPSRTRSTASPRAGPDGCGGGGGERRRIWGR</sequence>
<name>A0AA88AHK4_FICCA</name>
<feature type="region of interest" description="Disordered" evidence="1">
    <location>
        <begin position="105"/>
        <end position="169"/>
    </location>
</feature>
<feature type="compositionally biased region" description="Low complexity" evidence="1">
    <location>
        <begin position="139"/>
        <end position="153"/>
    </location>
</feature>
<dbReference type="EMBL" id="BTGU01000040">
    <property type="protein sequence ID" value="GMN52080.1"/>
    <property type="molecule type" value="Genomic_DNA"/>
</dbReference>
<evidence type="ECO:0000256" key="1">
    <source>
        <dbReference type="SAM" id="MobiDB-lite"/>
    </source>
</evidence>
<comment type="caution">
    <text evidence="2">The sequence shown here is derived from an EMBL/GenBank/DDBJ whole genome shotgun (WGS) entry which is preliminary data.</text>
</comment>
<dbReference type="AlphaFoldDB" id="A0AA88AHK4"/>